<comment type="caution">
    <text evidence="1">The sequence shown here is derived from an EMBL/GenBank/DDBJ whole genome shotgun (WGS) entry which is preliminary data.</text>
</comment>
<sequence length="132" mass="13659">MACPAGPALAGGPDLAVSITSNEQVGLKVSGDDPSASASAAFGLWGDRGAVELGGFQDRATGDAAEAAEIVSGKPMRTRGVRLNATMHRRERGWSLGIEARQQRVTDVGAALSGGWHRSNESRLTLGGKLKF</sequence>
<reference evidence="2" key="1">
    <citation type="journal article" date="2019" name="Int. J. Syst. Evol. Microbiol.">
        <title>The Global Catalogue of Microorganisms (GCM) 10K type strain sequencing project: providing services to taxonomists for standard genome sequencing and annotation.</title>
        <authorList>
            <consortium name="The Broad Institute Genomics Platform"/>
            <consortium name="The Broad Institute Genome Sequencing Center for Infectious Disease"/>
            <person name="Wu L."/>
            <person name="Ma J."/>
        </authorList>
    </citation>
    <scope>NUCLEOTIDE SEQUENCE [LARGE SCALE GENOMIC DNA]</scope>
    <source>
        <strain evidence="2">CGMCC 1.16275</strain>
    </source>
</reference>
<dbReference type="Proteomes" id="UP001597115">
    <property type="component" value="Unassembled WGS sequence"/>
</dbReference>
<proteinExistence type="predicted"/>
<name>A0ABW4I274_9SPHN</name>
<evidence type="ECO:0008006" key="3">
    <source>
        <dbReference type="Google" id="ProtNLM"/>
    </source>
</evidence>
<keyword evidence="2" id="KW-1185">Reference proteome</keyword>
<dbReference type="RefSeq" id="WP_380888661.1">
    <property type="nucleotide sequence ID" value="NZ_JBHUDY010000001.1"/>
</dbReference>
<accession>A0ABW4I274</accession>
<evidence type="ECO:0000313" key="1">
    <source>
        <dbReference type="EMBL" id="MFD1612029.1"/>
    </source>
</evidence>
<gene>
    <name evidence="1" type="ORF">ACFSCW_09475</name>
</gene>
<organism evidence="1 2">
    <name type="scientific">Sphingomonas tabacisoli</name>
    <dbReference type="NCBI Taxonomy" id="2249466"/>
    <lineage>
        <taxon>Bacteria</taxon>
        <taxon>Pseudomonadati</taxon>
        <taxon>Pseudomonadota</taxon>
        <taxon>Alphaproteobacteria</taxon>
        <taxon>Sphingomonadales</taxon>
        <taxon>Sphingomonadaceae</taxon>
        <taxon>Sphingomonas</taxon>
    </lineage>
</organism>
<evidence type="ECO:0000313" key="2">
    <source>
        <dbReference type="Proteomes" id="UP001597115"/>
    </source>
</evidence>
<dbReference type="EMBL" id="JBHUDY010000001">
    <property type="protein sequence ID" value="MFD1612029.1"/>
    <property type="molecule type" value="Genomic_DNA"/>
</dbReference>
<protein>
    <recommendedName>
        <fullName evidence="3">Autotransporter domain-containing protein</fullName>
    </recommendedName>
</protein>